<evidence type="ECO:0000256" key="4">
    <source>
        <dbReference type="ARBA" id="ARBA00023136"/>
    </source>
</evidence>
<sequence>MSNIEEIEVVETSQKRWHWDWLWRIFLRPRQVFDQIAQTEVSTWLLPVLFLTVVSLVYVLVSGPTRTQELLAKPIEPPPDFQYWDPAMQEEYMKNAQPNPSPALIYVLPAVGAVVKVWLSWVILAALVHLALTLAGGRGSRSAEFSVAGWSLMPLAVREIVHLIAVLSAHQSIKNPGLSGFIQTETGGGAVFLASLLSFVDLYLVWQVVLLVLGAKRTSGLSTGKTLVSVLIAVILLLVLQALPGFIGAQLSGLQTGGFFLF</sequence>
<dbReference type="Pfam" id="PF04893">
    <property type="entry name" value="Yip1"/>
    <property type="match status" value="1"/>
</dbReference>
<evidence type="ECO:0000256" key="3">
    <source>
        <dbReference type="ARBA" id="ARBA00022989"/>
    </source>
</evidence>
<evidence type="ECO:0000259" key="6">
    <source>
        <dbReference type="Pfam" id="PF04893"/>
    </source>
</evidence>
<keyword evidence="3 5" id="KW-1133">Transmembrane helix</keyword>
<dbReference type="OrthoDB" id="163371at2"/>
<evidence type="ECO:0000256" key="1">
    <source>
        <dbReference type="ARBA" id="ARBA00004141"/>
    </source>
</evidence>
<dbReference type="HOGENOM" id="CLU_1060258_0_0_0"/>
<dbReference type="FunCoup" id="E8N2J9">
    <property type="interactions" value="5"/>
</dbReference>
<keyword evidence="2 5" id="KW-0812">Transmembrane</keyword>
<dbReference type="GO" id="GO:0016020">
    <property type="term" value="C:membrane"/>
    <property type="evidence" value="ECO:0007669"/>
    <property type="project" value="UniProtKB-SubCell"/>
</dbReference>
<dbReference type="KEGG" id="atm:ANT_07710"/>
<organism evidence="7 8">
    <name type="scientific">Anaerolinea thermophila (strain DSM 14523 / JCM 11388 / NBRC 100420 / UNI-1)</name>
    <dbReference type="NCBI Taxonomy" id="926569"/>
    <lineage>
        <taxon>Bacteria</taxon>
        <taxon>Bacillati</taxon>
        <taxon>Chloroflexota</taxon>
        <taxon>Anaerolineae</taxon>
        <taxon>Anaerolineales</taxon>
        <taxon>Anaerolineaceae</taxon>
        <taxon>Anaerolinea</taxon>
    </lineage>
</organism>
<evidence type="ECO:0000256" key="2">
    <source>
        <dbReference type="ARBA" id="ARBA00022692"/>
    </source>
</evidence>
<comment type="subcellular location">
    <subcellularLocation>
        <location evidence="1">Membrane</location>
        <topology evidence="1">Multi-pass membrane protein</topology>
    </subcellularLocation>
</comment>
<reference evidence="7 8" key="1">
    <citation type="submission" date="2010-12" db="EMBL/GenBank/DDBJ databases">
        <title>Whole genome sequence of Anaerolinea thermophila UNI-1.</title>
        <authorList>
            <person name="Narita-Yamada S."/>
            <person name="Kishi E."/>
            <person name="Watanabe Y."/>
            <person name="Takasaki K."/>
            <person name="Ankai A."/>
            <person name="Oguchi A."/>
            <person name="Fukui S."/>
            <person name="Takahashi M."/>
            <person name="Yashiro I."/>
            <person name="Hosoyama A."/>
            <person name="Sekiguchi Y."/>
            <person name="Hanada S."/>
            <person name="Fujita N."/>
        </authorList>
    </citation>
    <scope>NUCLEOTIDE SEQUENCE [LARGE SCALE GENOMIC DNA]</scope>
    <source>
        <strain evidence="8">DSM 14523 / JCM 11388 / NBRC 100420 / UNI-1</strain>
    </source>
</reference>
<dbReference type="RefSeq" id="WP_013559198.1">
    <property type="nucleotide sequence ID" value="NC_014960.1"/>
</dbReference>
<feature type="transmembrane region" description="Helical" evidence="5">
    <location>
        <begin position="190"/>
        <end position="215"/>
    </location>
</feature>
<dbReference type="Proteomes" id="UP000008922">
    <property type="component" value="Chromosome"/>
</dbReference>
<feature type="transmembrane region" description="Helical" evidence="5">
    <location>
        <begin position="227"/>
        <end position="247"/>
    </location>
</feature>
<feature type="transmembrane region" description="Helical" evidence="5">
    <location>
        <begin position="103"/>
        <end position="135"/>
    </location>
</feature>
<evidence type="ECO:0000313" key="7">
    <source>
        <dbReference type="EMBL" id="BAJ62805.1"/>
    </source>
</evidence>
<gene>
    <name evidence="7" type="ordered locus">ANT_07710</name>
</gene>
<proteinExistence type="predicted"/>
<dbReference type="EMBL" id="AP012029">
    <property type="protein sequence ID" value="BAJ62805.1"/>
    <property type="molecule type" value="Genomic_DNA"/>
</dbReference>
<evidence type="ECO:0000256" key="5">
    <source>
        <dbReference type="SAM" id="Phobius"/>
    </source>
</evidence>
<name>E8N2J9_ANATU</name>
<keyword evidence="8" id="KW-1185">Reference proteome</keyword>
<dbReference type="AlphaFoldDB" id="E8N2J9"/>
<feature type="domain" description="Yip1" evidence="6">
    <location>
        <begin position="23"/>
        <end position="240"/>
    </location>
</feature>
<feature type="transmembrane region" description="Helical" evidence="5">
    <location>
        <begin position="44"/>
        <end position="61"/>
    </location>
</feature>
<dbReference type="InParanoid" id="E8N2J9"/>
<evidence type="ECO:0000313" key="8">
    <source>
        <dbReference type="Proteomes" id="UP000008922"/>
    </source>
</evidence>
<dbReference type="InterPro" id="IPR006977">
    <property type="entry name" value="Yip1_dom"/>
</dbReference>
<keyword evidence="4 5" id="KW-0472">Membrane</keyword>
<accession>E8N2J9</accession>
<dbReference type="STRING" id="926569.ANT_07710"/>
<protein>
    <submittedName>
        <fullName evidence="7">Hypothetical membrane protein</fullName>
    </submittedName>
</protein>